<feature type="compositionally biased region" description="Low complexity" evidence="5">
    <location>
        <begin position="270"/>
        <end position="282"/>
    </location>
</feature>
<dbReference type="PANTHER" id="PTHR46796">
    <property type="entry name" value="HTH-TYPE TRANSCRIPTIONAL ACTIVATOR RHAS-RELATED"/>
    <property type="match status" value="1"/>
</dbReference>
<dbReference type="InterPro" id="IPR018060">
    <property type="entry name" value="HTH_AraC"/>
</dbReference>
<evidence type="ECO:0000256" key="3">
    <source>
        <dbReference type="ARBA" id="ARBA00023159"/>
    </source>
</evidence>
<dbReference type="PROSITE" id="PS00041">
    <property type="entry name" value="HTH_ARAC_FAMILY_1"/>
    <property type="match status" value="1"/>
</dbReference>
<dbReference type="InterPro" id="IPR050204">
    <property type="entry name" value="AraC_XylS_family_regulators"/>
</dbReference>
<keyword evidence="2" id="KW-0238">DNA-binding</keyword>
<dbReference type="Pfam" id="PF12833">
    <property type="entry name" value="HTH_18"/>
    <property type="match status" value="1"/>
</dbReference>
<dbReference type="InterPro" id="IPR037923">
    <property type="entry name" value="HTH-like"/>
</dbReference>
<comment type="caution">
    <text evidence="7">The sequence shown here is derived from an EMBL/GenBank/DDBJ whole genome shotgun (WGS) entry which is preliminary data.</text>
</comment>
<dbReference type="PROSITE" id="PS01124">
    <property type="entry name" value="HTH_ARAC_FAMILY_2"/>
    <property type="match status" value="1"/>
</dbReference>
<dbReference type="SUPFAM" id="SSF46689">
    <property type="entry name" value="Homeodomain-like"/>
    <property type="match status" value="2"/>
</dbReference>
<organism evidence="7 8">
    <name type="scientific">Promicromonospora alba</name>
    <dbReference type="NCBI Taxonomy" id="1616110"/>
    <lineage>
        <taxon>Bacteria</taxon>
        <taxon>Bacillati</taxon>
        <taxon>Actinomycetota</taxon>
        <taxon>Actinomycetes</taxon>
        <taxon>Micrococcales</taxon>
        <taxon>Promicromonosporaceae</taxon>
        <taxon>Promicromonospora</taxon>
    </lineage>
</organism>
<dbReference type="SUPFAM" id="SSF51215">
    <property type="entry name" value="Regulatory protein AraC"/>
    <property type="match status" value="1"/>
</dbReference>
<feature type="domain" description="HTH araC/xylS-type" evidence="6">
    <location>
        <begin position="153"/>
        <end position="251"/>
    </location>
</feature>
<evidence type="ECO:0000313" key="8">
    <source>
        <dbReference type="Proteomes" id="UP001596011"/>
    </source>
</evidence>
<keyword evidence="1" id="KW-0805">Transcription regulation</keyword>
<dbReference type="InterPro" id="IPR009057">
    <property type="entry name" value="Homeodomain-like_sf"/>
</dbReference>
<dbReference type="Proteomes" id="UP001596011">
    <property type="component" value="Unassembled WGS sequence"/>
</dbReference>
<proteinExistence type="predicted"/>
<evidence type="ECO:0000256" key="2">
    <source>
        <dbReference type="ARBA" id="ARBA00023125"/>
    </source>
</evidence>
<name>A0ABV9HL78_9MICO</name>
<dbReference type="InterPro" id="IPR018062">
    <property type="entry name" value="HTH_AraC-typ_CS"/>
</dbReference>
<evidence type="ECO:0000259" key="6">
    <source>
        <dbReference type="PROSITE" id="PS01124"/>
    </source>
</evidence>
<dbReference type="Gene3D" id="1.10.10.60">
    <property type="entry name" value="Homeodomain-like"/>
    <property type="match status" value="1"/>
</dbReference>
<dbReference type="SMART" id="SM00342">
    <property type="entry name" value="HTH_ARAC"/>
    <property type="match status" value="1"/>
</dbReference>
<keyword evidence="3" id="KW-0010">Activator</keyword>
<evidence type="ECO:0000256" key="1">
    <source>
        <dbReference type="ARBA" id="ARBA00023015"/>
    </source>
</evidence>
<gene>
    <name evidence="7" type="ORF">ACFO6V_20805</name>
</gene>
<protein>
    <submittedName>
        <fullName evidence="7">AraC family transcriptional regulator</fullName>
    </submittedName>
</protein>
<evidence type="ECO:0000313" key="7">
    <source>
        <dbReference type="EMBL" id="MFC4630699.1"/>
    </source>
</evidence>
<reference evidence="8" key="1">
    <citation type="journal article" date="2019" name="Int. J. Syst. Evol. Microbiol.">
        <title>The Global Catalogue of Microorganisms (GCM) 10K type strain sequencing project: providing services to taxonomists for standard genome sequencing and annotation.</title>
        <authorList>
            <consortium name="The Broad Institute Genomics Platform"/>
            <consortium name="The Broad Institute Genome Sequencing Center for Infectious Disease"/>
            <person name="Wu L."/>
            <person name="Ma J."/>
        </authorList>
    </citation>
    <scope>NUCLEOTIDE SEQUENCE [LARGE SCALE GENOMIC DNA]</scope>
    <source>
        <strain evidence="8">CCUG 42722</strain>
    </source>
</reference>
<evidence type="ECO:0000256" key="5">
    <source>
        <dbReference type="SAM" id="MobiDB-lite"/>
    </source>
</evidence>
<keyword evidence="8" id="KW-1185">Reference proteome</keyword>
<keyword evidence="4" id="KW-0804">Transcription</keyword>
<dbReference type="EMBL" id="JBHSFI010000006">
    <property type="protein sequence ID" value="MFC4630699.1"/>
    <property type="molecule type" value="Genomic_DNA"/>
</dbReference>
<sequence length="318" mass="33207">MTTLTREQLPADATLARSGALWALILSGAATLETAGGRRTILPGDAVLVDPRTAYRLTADVDTDLVHGDLRREAPAAPSSSPLVLRGFGDEHRGVVALVTTCPLSVQCKADRFAAAYAGLIGAAISAMSGPVDGQVDGQADGAQGPDDDPEVAEVVAALAASPGERWTLDRMAGLVHLSRSALTDRFRRATGHSPMQMLREVRMNRARTLLTKQCLAVTRVAFEVGYGSVAAFSRAFTADHGVSPLAWRTAPAVAGPDVVASGPAALANGAPSGAPSGAPFARRASGAGYPQERPADPRRHRRSRADQQQWPDAVPVQ</sequence>
<accession>A0ABV9HL78</accession>
<dbReference type="RefSeq" id="WP_377138791.1">
    <property type="nucleotide sequence ID" value="NZ_JBHSFI010000006.1"/>
</dbReference>
<evidence type="ECO:0000256" key="4">
    <source>
        <dbReference type="ARBA" id="ARBA00023163"/>
    </source>
</evidence>
<feature type="region of interest" description="Disordered" evidence="5">
    <location>
        <begin position="270"/>
        <end position="318"/>
    </location>
</feature>